<evidence type="ECO:0000313" key="1">
    <source>
        <dbReference type="EMBL" id="HJC72510.1"/>
    </source>
</evidence>
<reference evidence="1" key="1">
    <citation type="journal article" date="2021" name="PeerJ">
        <title>Extensive microbial diversity within the chicken gut microbiome revealed by metagenomics and culture.</title>
        <authorList>
            <person name="Gilroy R."/>
            <person name="Ravi A."/>
            <person name="Getino M."/>
            <person name="Pursley I."/>
            <person name="Horton D.L."/>
            <person name="Alikhan N.F."/>
            <person name="Baker D."/>
            <person name="Gharbi K."/>
            <person name="Hall N."/>
            <person name="Watson M."/>
            <person name="Adriaenssens E.M."/>
            <person name="Foster-Nyarko E."/>
            <person name="Jarju S."/>
            <person name="Secka A."/>
            <person name="Antonio M."/>
            <person name="Oren A."/>
            <person name="Chaudhuri R.R."/>
            <person name="La Ragione R."/>
            <person name="Hildebrand F."/>
            <person name="Pallen M.J."/>
        </authorList>
    </citation>
    <scope>NUCLEOTIDE SEQUENCE</scope>
    <source>
        <strain evidence="1">5933</strain>
    </source>
</reference>
<evidence type="ECO:0000313" key="2">
    <source>
        <dbReference type="Proteomes" id="UP000823918"/>
    </source>
</evidence>
<dbReference type="Proteomes" id="UP000823918">
    <property type="component" value="Unassembled WGS sequence"/>
</dbReference>
<dbReference type="AlphaFoldDB" id="A0A9D2Q7W8"/>
<sequence>MAKYAFRDEQRKEIIYSNEAVKEDRNTAFYCPNADCNAQLYICAIDGSKAAYFRATKPQHPHIPNCLYGTRSIEFDENQFDESRFDYDKAMESLFGLTDTAIASNKSGEHSIGEPQKHPPRTIRQMYSMCKSLPVKSKYGNKEIGEMLLDDRSEYRYPKGCFGNRIIEATVKKRFYDSEKKQIYLTAPVTSKKYSFVLDFSDNDTYKFIRNEIFNNSDKIIIVGGKWKPTDKYNYFISSVNGRKQVAIIKCFGSLT</sequence>
<accession>A0A9D2Q7W8</accession>
<protein>
    <submittedName>
        <fullName evidence="1">Uncharacterized protein</fullName>
    </submittedName>
</protein>
<organism evidence="1 2">
    <name type="scientific">Candidatus Ruthenibacterium merdavium</name>
    <dbReference type="NCBI Taxonomy" id="2838752"/>
    <lineage>
        <taxon>Bacteria</taxon>
        <taxon>Bacillati</taxon>
        <taxon>Bacillota</taxon>
        <taxon>Clostridia</taxon>
        <taxon>Eubacteriales</taxon>
        <taxon>Oscillospiraceae</taxon>
        <taxon>Ruthenibacterium</taxon>
    </lineage>
</organism>
<gene>
    <name evidence="1" type="ORF">H9698_06920</name>
</gene>
<name>A0A9D2Q7W8_9FIRM</name>
<dbReference type="EMBL" id="DWWA01000033">
    <property type="protein sequence ID" value="HJC72510.1"/>
    <property type="molecule type" value="Genomic_DNA"/>
</dbReference>
<comment type="caution">
    <text evidence="1">The sequence shown here is derived from an EMBL/GenBank/DDBJ whole genome shotgun (WGS) entry which is preliminary data.</text>
</comment>
<reference evidence="1" key="2">
    <citation type="submission" date="2021-04" db="EMBL/GenBank/DDBJ databases">
        <authorList>
            <person name="Gilroy R."/>
        </authorList>
    </citation>
    <scope>NUCLEOTIDE SEQUENCE</scope>
    <source>
        <strain evidence="1">5933</strain>
    </source>
</reference>
<proteinExistence type="predicted"/>